<reference evidence="1 2" key="1">
    <citation type="submission" date="2016-03" db="EMBL/GenBank/DDBJ databases">
        <title>Draft genome sequence of Flavobacterium fryxellicola DSM 16209.</title>
        <authorList>
            <person name="Shin S.-K."/>
            <person name="Yi H."/>
        </authorList>
    </citation>
    <scope>NUCLEOTIDE SEQUENCE [LARGE SCALE GENOMIC DNA]</scope>
    <source>
        <strain evidence="1 2">DSM 16209</strain>
    </source>
</reference>
<comment type="caution">
    <text evidence="1">The sequence shown here is derived from an EMBL/GenBank/DDBJ whole genome shotgun (WGS) entry which is preliminary data.</text>
</comment>
<dbReference type="Proteomes" id="UP000077164">
    <property type="component" value="Unassembled WGS sequence"/>
</dbReference>
<evidence type="ECO:0000313" key="1">
    <source>
        <dbReference type="EMBL" id="OAB29563.1"/>
    </source>
</evidence>
<sequence>MENYIDLLKLILPELIVDHFDLVNTKLEQEKMHLFFEEKSTSPKEYNNRQLISKGFLNEITIQDFPLRGKFVYLHIKKRRWTDKLSQEIIQRDWNIVAQGTRMTHEFAAFLKEINRY</sequence>
<dbReference type="AlphaFoldDB" id="A0A167YLY2"/>
<organism evidence="1 2">
    <name type="scientific">Flavobacterium fryxellicola</name>
    <dbReference type="NCBI Taxonomy" id="249352"/>
    <lineage>
        <taxon>Bacteria</taxon>
        <taxon>Pseudomonadati</taxon>
        <taxon>Bacteroidota</taxon>
        <taxon>Flavobacteriia</taxon>
        <taxon>Flavobacteriales</taxon>
        <taxon>Flavobacteriaceae</taxon>
        <taxon>Flavobacterium</taxon>
    </lineage>
</organism>
<proteinExistence type="predicted"/>
<dbReference type="EMBL" id="LVJE01000008">
    <property type="protein sequence ID" value="OAB29563.1"/>
    <property type="molecule type" value="Genomic_DNA"/>
</dbReference>
<gene>
    <name evidence="1" type="ORF">FBFR_04655</name>
</gene>
<protein>
    <submittedName>
        <fullName evidence="1">Transposase</fullName>
    </submittedName>
</protein>
<name>A0A167YLY2_9FLAO</name>
<dbReference type="RefSeq" id="WP_066077632.1">
    <property type="nucleotide sequence ID" value="NZ_LVJE01000008.1"/>
</dbReference>
<keyword evidence="2" id="KW-1185">Reference proteome</keyword>
<evidence type="ECO:0000313" key="2">
    <source>
        <dbReference type="Proteomes" id="UP000077164"/>
    </source>
</evidence>
<accession>A0A167YLY2</accession>